<dbReference type="PROSITE" id="PS51257">
    <property type="entry name" value="PROKAR_LIPOPROTEIN"/>
    <property type="match status" value="1"/>
</dbReference>
<organism evidence="11 12">
    <name type="scientific">Ancylobacter crimeensis</name>
    <dbReference type="NCBI Taxonomy" id="2579147"/>
    <lineage>
        <taxon>Bacteria</taxon>
        <taxon>Pseudomonadati</taxon>
        <taxon>Pseudomonadota</taxon>
        <taxon>Alphaproteobacteria</taxon>
        <taxon>Hyphomicrobiales</taxon>
        <taxon>Xanthobacteraceae</taxon>
        <taxon>Ancylobacter</taxon>
    </lineage>
</organism>
<dbReference type="EMBL" id="JALKCH010000001">
    <property type="protein sequence ID" value="MCK0195689.1"/>
    <property type="molecule type" value="Genomic_DNA"/>
</dbReference>
<dbReference type="Proteomes" id="UP001203284">
    <property type="component" value="Unassembled WGS sequence"/>
</dbReference>
<evidence type="ECO:0000256" key="1">
    <source>
        <dbReference type="ARBA" id="ARBA00004651"/>
    </source>
</evidence>
<name>A0ABT0D6X7_9HYPH</name>
<comment type="caution">
    <text evidence="11">The sequence shown here is derived from an EMBL/GenBank/DDBJ whole genome shotgun (WGS) entry which is preliminary data.</text>
</comment>
<keyword evidence="2" id="KW-0813">Transport</keyword>
<evidence type="ECO:0000256" key="2">
    <source>
        <dbReference type="ARBA" id="ARBA00022448"/>
    </source>
</evidence>
<comment type="subcellular location">
    <subcellularLocation>
        <location evidence="1">Cell membrane</location>
        <topology evidence="1">Multi-pass membrane protein</topology>
    </subcellularLocation>
</comment>
<gene>
    <name evidence="11" type="ORF">MWN34_02065</name>
</gene>
<keyword evidence="7 9" id="KW-0472">Membrane</keyword>
<sequence>MERAPALPALLILLLSVALSACGSVIDADQASICRAVAAALHDDDDATIRENSLRPLDGEAALRLSYVVRDADGARPEWIICRFAGTQGAARFDLSAVDTERGGLSDVKLYILKRWWLPEHVDRRIMGALLPLDGHLAYWLQQVLNGMTLAGVYGLIATAFALVYGLTRRVNLAFGEIAVYAGTLMLIGVGTVLAGGISGIGLLLAFTAGILGAALMNAALGHWVVLPLTARMRSPQPVLIATVAVGIVLSELLRITTPLRENWLPPLMNLPMPLAGTADVFIATVTPAQMLATGLGFTGASALMALMGFTRFGRDWRAYAQDPQMAELLGVNAPRLTSLSFLISGAAVGLAGTMTVLAYGTISPGAGLSLGLKALIAAVIGGIGSVPGAFLGAILVAGVETLWSSTFNIVYRDVVIYSLLIAFLVLRPGGLLNRAAPTPREF</sequence>
<dbReference type="CDD" id="cd06582">
    <property type="entry name" value="TM_PBP1_LivH_like"/>
    <property type="match status" value="1"/>
</dbReference>
<feature type="transmembrane region" description="Helical" evidence="9">
    <location>
        <begin position="375"/>
        <end position="398"/>
    </location>
</feature>
<feature type="transmembrane region" description="Helical" evidence="9">
    <location>
        <begin position="239"/>
        <end position="258"/>
    </location>
</feature>
<reference evidence="11 12" key="1">
    <citation type="submission" date="2022-04" db="EMBL/GenBank/DDBJ databases">
        <authorList>
            <person name="Grouzdev D.S."/>
            <person name="Pantiukh K.S."/>
            <person name="Krutkina M.S."/>
        </authorList>
    </citation>
    <scope>NUCLEOTIDE SEQUENCE [LARGE SCALE GENOMIC DNA]</scope>
    <source>
        <strain evidence="11 12">6x-1</strain>
    </source>
</reference>
<dbReference type="RefSeq" id="WP_247026060.1">
    <property type="nucleotide sequence ID" value="NZ_JALKCH010000001.1"/>
</dbReference>
<feature type="transmembrane region" description="Helical" evidence="9">
    <location>
        <begin position="178"/>
        <end position="198"/>
    </location>
</feature>
<dbReference type="Pfam" id="PF02653">
    <property type="entry name" value="BPD_transp_2"/>
    <property type="match status" value="1"/>
</dbReference>
<keyword evidence="10" id="KW-0732">Signal</keyword>
<evidence type="ECO:0000256" key="4">
    <source>
        <dbReference type="ARBA" id="ARBA00022692"/>
    </source>
</evidence>
<evidence type="ECO:0000313" key="11">
    <source>
        <dbReference type="EMBL" id="MCK0195689.1"/>
    </source>
</evidence>
<evidence type="ECO:0000256" key="9">
    <source>
        <dbReference type="SAM" id="Phobius"/>
    </source>
</evidence>
<evidence type="ECO:0000256" key="10">
    <source>
        <dbReference type="SAM" id="SignalP"/>
    </source>
</evidence>
<dbReference type="PANTHER" id="PTHR11795">
    <property type="entry name" value="BRANCHED-CHAIN AMINO ACID TRANSPORT SYSTEM PERMEASE PROTEIN LIVH"/>
    <property type="match status" value="1"/>
</dbReference>
<feature type="transmembrane region" description="Helical" evidence="9">
    <location>
        <begin position="144"/>
        <end position="166"/>
    </location>
</feature>
<feature type="signal peptide" evidence="10">
    <location>
        <begin position="1"/>
        <end position="20"/>
    </location>
</feature>
<feature type="transmembrane region" description="Helical" evidence="9">
    <location>
        <begin position="204"/>
        <end position="227"/>
    </location>
</feature>
<keyword evidence="5" id="KW-0029">Amino-acid transport</keyword>
<evidence type="ECO:0000256" key="7">
    <source>
        <dbReference type="ARBA" id="ARBA00023136"/>
    </source>
</evidence>
<proteinExistence type="inferred from homology"/>
<dbReference type="InterPro" id="IPR052157">
    <property type="entry name" value="BCAA_transport_permease"/>
</dbReference>
<evidence type="ECO:0000256" key="6">
    <source>
        <dbReference type="ARBA" id="ARBA00022989"/>
    </source>
</evidence>
<comment type="similarity">
    <text evidence="8">Belongs to the binding-protein-dependent transport system permease family. LivHM subfamily.</text>
</comment>
<feature type="chain" id="PRO_5047135309" evidence="10">
    <location>
        <begin position="21"/>
        <end position="443"/>
    </location>
</feature>
<accession>A0ABT0D6X7</accession>
<keyword evidence="3" id="KW-1003">Cell membrane</keyword>
<evidence type="ECO:0000313" key="12">
    <source>
        <dbReference type="Proteomes" id="UP001203284"/>
    </source>
</evidence>
<keyword evidence="12" id="KW-1185">Reference proteome</keyword>
<feature type="transmembrane region" description="Helical" evidence="9">
    <location>
        <begin position="291"/>
        <end position="310"/>
    </location>
</feature>
<evidence type="ECO:0000256" key="3">
    <source>
        <dbReference type="ARBA" id="ARBA00022475"/>
    </source>
</evidence>
<evidence type="ECO:0000256" key="5">
    <source>
        <dbReference type="ARBA" id="ARBA00022970"/>
    </source>
</evidence>
<dbReference type="PANTHER" id="PTHR11795:SF445">
    <property type="entry name" value="AMINO ACID ABC TRANSPORTER PERMEASE PROTEIN"/>
    <property type="match status" value="1"/>
</dbReference>
<keyword evidence="6 9" id="KW-1133">Transmembrane helix</keyword>
<evidence type="ECO:0000256" key="8">
    <source>
        <dbReference type="ARBA" id="ARBA00037998"/>
    </source>
</evidence>
<feature type="transmembrane region" description="Helical" evidence="9">
    <location>
        <begin position="410"/>
        <end position="427"/>
    </location>
</feature>
<protein>
    <submittedName>
        <fullName evidence="11">Branched-chain amino acid ABC transporter permease</fullName>
    </submittedName>
</protein>
<dbReference type="InterPro" id="IPR001851">
    <property type="entry name" value="ABC_transp_permease"/>
</dbReference>
<feature type="transmembrane region" description="Helical" evidence="9">
    <location>
        <begin position="340"/>
        <end position="363"/>
    </location>
</feature>
<keyword evidence="4 9" id="KW-0812">Transmembrane</keyword>